<accession>M9L9I7</accession>
<feature type="compositionally biased region" description="Basic and acidic residues" evidence="1">
    <location>
        <begin position="364"/>
        <end position="382"/>
    </location>
</feature>
<dbReference type="AlphaFoldDB" id="M9L9I7"/>
<dbReference type="RefSeq" id="WP_006285487.1">
    <property type="nucleotide sequence ID" value="NZ_BALG01000071.1"/>
</dbReference>
<name>M9L9I7_PAEPP</name>
<proteinExistence type="predicted"/>
<protein>
    <submittedName>
        <fullName evidence="3">Uncharacterized conserved protein</fullName>
    </submittedName>
</protein>
<evidence type="ECO:0000313" key="4">
    <source>
        <dbReference type="Proteomes" id="UP000029453"/>
    </source>
</evidence>
<dbReference type="InterPro" id="IPR011635">
    <property type="entry name" value="CARDB"/>
</dbReference>
<gene>
    <name evidence="3" type="ORF">PPOP_1444</name>
</gene>
<evidence type="ECO:0000313" key="3">
    <source>
        <dbReference type="EMBL" id="GAC42087.1"/>
    </source>
</evidence>
<dbReference type="Proteomes" id="UP000029453">
    <property type="component" value="Unassembled WGS sequence"/>
</dbReference>
<dbReference type="EMBL" id="BALG01000071">
    <property type="protein sequence ID" value="GAC42087.1"/>
    <property type="molecule type" value="Genomic_DNA"/>
</dbReference>
<comment type="caution">
    <text evidence="3">The sequence shown here is derived from an EMBL/GenBank/DDBJ whole genome shotgun (WGS) entry which is preliminary data.</text>
</comment>
<feature type="domain" description="CARDB" evidence="2">
    <location>
        <begin position="170"/>
        <end position="267"/>
    </location>
</feature>
<feature type="region of interest" description="Disordered" evidence="1">
    <location>
        <begin position="330"/>
        <end position="383"/>
    </location>
</feature>
<organism evidence="3 4">
    <name type="scientific">Paenibacillus popilliae ATCC 14706</name>
    <dbReference type="NCBI Taxonomy" id="1212764"/>
    <lineage>
        <taxon>Bacteria</taxon>
        <taxon>Bacillati</taxon>
        <taxon>Bacillota</taxon>
        <taxon>Bacilli</taxon>
        <taxon>Bacillales</taxon>
        <taxon>Paenibacillaceae</taxon>
        <taxon>Paenibacillus</taxon>
    </lineage>
</organism>
<dbReference type="InterPro" id="IPR013783">
    <property type="entry name" value="Ig-like_fold"/>
</dbReference>
<reference evidence="3 4" key="1">
    <citation type="submission" date="2012-10" db="EMBL/GenBank/DDBJ databases">
        <title>Draft Genome Sequence of Paenibacillus popilliae ATCC 14706T.</title>
        <authorList>
            <person name="Iiyama K."/>
            <person name="Mori K."/>
            <person name="Mon H."/>
            <person name="Chieda Y."/>
            <person name="Lee J.M."/>
            <person name="Kusakabe T."/>
            <person name="Tashiro K."/>
            <person name="Asano S."/>
            <person name="Yasunaga-Aoki C."/>
            <person name="Shimizu S."/>
        </authorList>
    </citation>
    <scope>NUCLEOTIDE SEQUENCE [LARGE SCALE GENOMIC DNA]</scope>
    <source>
        <strain evidence="3 4">ATCC 14706</strain>
    </source>
</reference>
<sequence>MRRLISCAVAIVLMFSMNIGLVAGIYNNPWSKKIDFKAETIKLENETLYIMTTYIGDPLSASEIWELGDRFGFEGNVKVTGAVNVDPPIPINIYYNILSSYPWGIKYGDTIPLNILDLNLSGLKGGNMIIEVTGTIFPPRQPCYYMKEQGVGVEDNNTITQKLNVGNGTDLVAHSIAANPDTIKKGSKTKITAEVKNNVPNAEVQKNVPIQFKVNDEVIYSVRKDIPPGEVVHISFDWEANCVGKSVLQMIVDPDRQIKDIDRRNNLNYIHVVCEDDSGSGGKSSRSWDVYKMDISEVEHKNRVHFDTVCGLHVIGVGYYNEPIWKISKETDTKSTSSEQGGKTKQSEEDSEKVTATIEANTKQGEKTDKKNPKPSDRESRGSWEIIPYALKEKLNPNHVTRAGYGFELTANIQSKRRPSKVYARIYDTKKRVAEVKMENNTGTTTWKLPEIKYTFTHTDEKIVERKVYTGIDWPDGNFTVEVEAEFPGSHERQPVGEPITLHIYGSMHDDHQNILQANVQED</sequence>
<dbReference type="Gene3D" id="2.60.40.10">
    <property type="entry name" value="Immunoglobulins"/>
    <property type="match status" value="1"/>
</dbReference>
<keyword evidence="4" id="KW-1185">Reference proteome</keyword>
<evidence type="ECO:0000256" key="1">
    <source>
        <dbReference type="SAM" id="MobiDB-lite"/>
    </source>
</evidence>
<evidence type="ECO:0000259" key="2">
    <source>
        <dbReference type="Pfam" id="PF07705"/>
    </source>
</evidence>
<dbReference type="Pfam" id="PF07705">
    <property type="entry name" value="CARDB"/>
    <property type="match status" value="1"/>
</dbReference>
<dbReference type="OrthoDB" id="2655570at2"/>